<protein>
    <submittedName>
        <fullName evidence="1">Uncharacterized protein</fullName>
    </submittedName>
</protein>
<comment type="caution">
    <text evidence="1">The sequence shown here is derived from an EMBL/GenBank/DDBJ whole genome shotgun (WGS) entry which is preliminary data.</text>
</comment>
<evidence type="ECO:0000313" key="1">
    <source>
        <dbReference type="EMBL" id="GJJ13971.1"/>
    </source>
</evidence>
<dbReference type="Proteomes" id="UP001050691">
    <property type="component" value="Unassembled WGS sequence"/>
</dbReference>
<proteinExistence type="predicted"/>
<keyword evidence="2" id="KW-1185">Reference proteome</keyword>
<sequence>MPATTTTYDASCGSVKHVNLMIDTFIANAPATDLRAVIRSLLVTFPSTSVPFHHVARSRLKQSTAKTTLPSSSSLFAIRNGSFVPTQSFTDALSRARMLFGAGLGVDSLPILICVIRATFPLRWTTSDNDILLSHLAVLDSDLSQAIQSCKEEVANGFIKTEDEYDTLRIYIDDLYRALEDSRRVVATWGGEFCFDRGYFAVEYWRRTLEF</sequence>
<accession>A0AAV5ANI1</accession>
<name>A0AAV5ANI1_9AGAM</name>
<dbReference type="EMBL" id="BPWL01000009">
    <property type="protein sequence ID" value="GJJ13971.1"/>
    <property type="molecule type" value="Genomic_DNA"/>
</dbReference>
<dbReference type="AlphaFoldDB" id="A0AAV5ANI1"/>
<evidence type="ECO:0000313" key="2">
    <source>
        <dbReference type="Proteomes" id="UP001050691"/>
    </source>
</evidence>
<organism evidence="1 2">
    <name type="scientific">Clathrus columnatus</name>
    <dbReference type="NCBI Taxonomy" id="1419009"/>
    <lineage>
        <taxon>Eukaryota</taxon>
        <taxon>Fungi</taxon>
        <taxon>Dikarya</taxon>
        <taxon>Basidiomycota</taxon>
        <taxon>Agaricomycotina</taxon>
        <taxon>Agaricomycetes</taxon>
        <taxon>Phallomycetidae</taxon>
        <taxon>Phallales</taxon>
        <taxon>Clathraceae</taxon>
        <taxon>Clathrus</taxon>
    </lineage>
</organism>
<reference evidence="1" key="1">
    <citation type="submission" date="2021-10" db="EMBL/GenBank/DDBJ databases">
        <title>De novo Genome Assembly of Clathrus columnatus (Basidiomycota, Fungi) Using Illumina and Nanopore Sequence Data.</title>
        <authorList>
            <person name="Ogiso-Tanaka E."/>
            <person name="Itagaki H."/>
            <person name="Hosoya T."/>
            <person name="Hosaka K."/>
        </authorList>
    </citation>
    <scope>NUCLEOTIDE SEQUENCE</scope>
    <source>
        <strain evidence="1">MO-923</strain>
    </source>
</reference>
<gene>
    <name evidence="1" type="ORF">Clacol_008228</name>
</gene>